<dbReference type="OMA" id="WTENKKI"/>
<dbReference type="STRING" id="80972.ENSAOCP00000026608"/>
<name>A0A3Q1CLH1_AMPOC</name>
<reference evidence="3 4" key="1">
    <citation type="submission" date="2022-01" db="EMBL/GenBank/DDBJ databases">
        <title>A chromosome-scale genome assembly of the false clownfish, Amphiprion ocellaris.</title>
        <authorList>
            <person name="Ryu T."/>
        </authorList>
    </citation>
    <scope>NUCLEOTIDE SEQUENCE [LARGE SCALE GENOMIC DNA]</scope>
</reference>
<feature type="domain" description="HAT C-terminal dimerisation" evidence="2">
    <location>
        <begin position="234"/>
        <end position="308"/>
    </location>
</feature>
<feature type="coiled-coil region" evidence="1">
    <location>
        <begin position="207"/>
        <end position="234"/>
    </location>
</feature>
<dbReference type="PANTHER" id="PTHR46289">
    <property type="entry name" value="52 KDA REPRESSOR OF THE INHIBITOR OF THE PROTEIN KINASE-LIKE PROTEIN-RELATED"/>
    <property type="match status" value="1"/>
</dbReference>
<keyword evidence="1" id="KW-0175">Coiled coil</keyword>
<dbReference type="Ensembl" id="ENSAOCT00000017886.2">
    <property type="protein sequence ID" value="ENSAOCP00000026608.2"/>
    <property type="gene ID" value="ENSAOCG00000001037.2"/>
</dbReference>
<dbReference type="InterPro" id="IPR052958">
    <property type="entry name" value="IFN-induced_PKR_regulator"/>
</dbReference>
<sequence length="332" mass="38355">MFDGAPRELQQLSDTRWACRHIACRNVMDRLPAIVQVLEELVSENHPQRAVEARGILAQIDLNFAGSLVLFRKSKTVDYTKAVELTEALKETLVQYRSQASFEEMWREILDLCQCSNIDTTQRKPKRPRQTTKVLQDTIVHSTLGQHVVPDSKHTFCVSVYYPVRDNMIGEIGRRFSNTNCKIMQGVQALNPSSPSFLREEAVLLFAEAYDSNIEDLKHELHQTRRILDRKKVEKESPTTLMEFTQFLDPYQDVFYEMFRLCKIVVVLPVSSASRERSFSSLRLIKTYLRSTVTEKRLSSLAVLSIESKCTKALDLDKFVKHFSRAQYHSSR</sequence>
<evidence type="ECO:0000259" key="2">
    <source>
        <dbReference type="Pfam" id="PF05699"/>
    </source>
</evidence>
<keyword evidence="4" id="KW-1185">Reference proteome</keyword>
<dbReference type="Proteomes" id="UP001501940">
    <property type="component" value="Chromosome 17"/>
</dbReference>
<dbReference type="PANTHER" id="PTHR46289:SF14">
    <property type="entry name" value="DUF4371 DOMAIN-CONTAINING PROTEIN"/>
    <property type="match status" value="1"/>
</dbReference>
<reference evidence="3" key="3">
    <citation type="submission" date="2025-09" db="UniProtKB">
        <authorList>
            <consortium name="Ensembl"/>
        </authorList>
    </citation>
    <scope>IDENTIFICATION</scope>
</reference>
<dbReference type="InterPro" id="IPR008906">
    <property type="entry name" value="HATC_C_dom"/>
</dbReference>
<evidence type="ECO:0000313" key="3">
    <source>
        <dbReference type="Ensembl" id="ENSAOCP00000026608.2"/>
    </source>
</evidence>
<accession>A0A3Q1CLH1</accession>
<proteinExistence type="predicted"/>
<protein>
    <recommendedName>
        <fullName evidence="2">HAT C-terminal dimerisation domain-containing protein</fullName>
    </recommendedName>
</protein>
<reference evidence="3" key="2">
    <citation type="submission" date="2025-08" db="UniProtKB">
        <authorList>
            <consortium name="Ensembl"/>
        </authorList>
    </citation>
    <scope>IDENTIFICATION</scope>
</reference>
<evidence type="ECO:0000256" key="1">
    <source>
        <dbReference type="SAM" id="Coils"/>
    </source>
</evidence>
<organism evidence="3 4">
    <name type="scientific">Amphiprion ocellaris</name>
    <name type="common">Clown anemonefish</name>
    <dbReference type="NCBI Taxonomy" id="80972"/>
    <lineage>
        <taxon>Eukaryota</taxon>
        <taxon>Metazoa</taxon>
        <taxon>Chordata</taxon>
        <taxon>Craniata</taxon>
        <taxon>Vertebrata</taxon>
        <taxon>Euteleostomi</taxon>
        <taxon>Actinopterygii</taxon>
        <taxon>Neopterygii</taxon>
        <taxon>Teleostei</taxon>
        <taxon>Neoteleostei</taxon>
        <taxon>Acanthomorphata</taxon>
        <taxon>Ovalentaria</taxon>
        <taxon>Pomacentridae</taxon>
        <taxon>Amphiprion</taxon>
    </lineage>
</organism>
<evidence type="ECO:0000313" key="4">
    <source>
        <dbReference type="Proteomes" id="UP001501940"/>
    </source>
</evidence>
<dbReference type="AlphaFoldDB" id="A0A3Q1CLH1"/>
<dbReference type="GeneTree" id="ENSGT00940000154356"/>
<dbReference type="GO" id="GO:0046983">
    <property type="term" value="F:protein dimerization activity"/>
    <property type="evidence" value="ECO:0007669"/>
    <property type="project" value="InterPro"/>
</dbReference>
<dbReference type="Pfam" id="PF05699">
    <property type="entry name" value="Dimer_Tnp_hAT"/>
    <property type="match status" value="1"/>
</dbReference>